<organism evidence="7 8">
    <name type="scientific">Vibrio stylophorae</name>
    <dbReference type="NCBI Taxonomy" id="659351"/>
    <lineage>
        <taxon>Bacteria</taxon>
        <taxon>Pseudomonadati</taxon>
        <taxon>Pseudomonadota</taxon>
        <taxon>Gammaproteobacteria</taxon>
        <taxon>Vibrionales</taxon>
        <taxon>Vibrionaceae</taxon>
        <taxon>Vibrio</taxon>
    </lineage>
</organism>
<evidence type="ECO:0000256" key="3">
    <source>
        <dbReference type="ARBA" id="ARBA00022576"/>
    </source>
</evidence>
<dbReference type="GO" id="GO:0045303">
    <property type="term" value="F:diaminobutyrate-2-oxoglutarate transaminase activity"/>
    <property type="evidence" value="ECO:0007669"/>
    <property type="project" value="UniProtKB-EC"/>
</dbReference>
<dbReference type="PIRSF" id="PIRSF000521">
    <property type="entry name" value="Transaminase_4ab_Lys_Orn"/>
    <property type="match status" value="1"/>
</dbReference>
<keyword evidence="4 7" id="KW-0808">Transferase</keyword>
<dbReference type="NCBIfam" id="NF006733">
    <property type="entry name" value="PRK09264.1"/>
    <property type="match status" value="1"/>
</dbReference>
<dbReference type="EMBL" id="CAKLDI010000001">
    <property type="protein sequence ID" value="CAH0533568.1"/>
    <property type="molecule type" value="Genomic_DNA"/>
</dbReference>
<dbReference type="Gene3D" id="3.40.640.10">
    <property type="entry name" value="Type I PLP-dependent aspartate aminotransferase-like (Major domain)"/>
    <property type="match status" value="1"/>
</dbReference>
<evidence type="ECO:0000256" key="4">
    <source>
        <dbReference type="ARBA" id="ARBA00022679"/>
    </source>
</evidence>
<dbReference type="Proteomes" id="UP000838672">
    <property type="component" value="Unassembled WGS sequence"/>
</dbReference>
<name>A0ABN8DTA9_9VIBR</name>
<dbReference type="Gene3D" id="3.90.1150.10">
    <property type="entry name" value="Aspartate Aminotransferase, domain 1"/>
    <property type="match status" value="1"/>
</dbReference>
<dbReference type="RefSeq" id="WP_237466005.1">
    <property type="nucleotide sequence ID" value="NZ_CAKLDI010000001.1"/>
</dbReference>
<evidence type="ECO:0000313" key="8">
    <source>
        <dbReference type="Proteomes" id="UP000838672"/>
    </source>
</evidence>
<dbReference type="InterPro" id="IPR015424">
    <property type="entry name" value="PyrdxlP-dep_Trfase"/>
</dbReference>
<sequence length="430" mass="46690">MNIFEQRESNLRGYCRIYPTVFTSAQNARQVDEQGKSYLDFFAGAGVLNFGHNNARMTRAVIDYIEANGVIHSLDMSTSAKRAFMQTFVDVVLTPRNMPHKLQFVGPTGTNAVEAALKLARRVTDRTEIVAFHHAFHGMTLGSLAATANGYFRGAAGVPLNHVSHHPFGCDTPCIGCNLGCHQGNGQAYLAQLRARYMDSSSGFEKPAAFLVEVVQAEGGVNVADKQWLLGVQQLAHDLGALLIIDDIQAGMGRTGSFFSFDDYDLNPDIVCLAKGLGGWGTPIAMNLVKPEWDAHWSPGEHTGTFRGQNLSFVAGTEALKYFEDPDFLDSVAKKSALMREQLRPLERHAQIQIRGKGMMIGIDIQDGDMAKRVVSRCFEQGLLLGACGTGGRVIKLIPPLTIDEDDLITGLAIVVDAITSEQGGDDALS</sequence>
<evidence type="ECO:0000313" key="7">
    <source>
        <dbReference type="EMBL" id="CAH0533568.1"/>
    </source>
</evidence>
<keyword evidence="3 7" id="KW-0032">Aminotransferase</keyword>
<dbReference type="SUPFAM" id="SSF53383">
    <property type="entry name" value="PLP-dependent transferases"/>
    <property type="match status" value="1"/>
</dbReference>
<evidence type="ECO:0000256" key="6">
    <source>
        <dbReference type="RuleBase" id="RU003560"/>
    </source>
</evidence>
<dbReference type="CDD" id="cd00610">
    <property type="entry name" value="OAT_like"/>
    <property type="match status" value="1"/>
</dbReference>
<dbReference type="EC" id="2.6.1.76" evidence="7"/>
<dbReference type="InterPro" id="IPR015422">
    <property type="entry name" value="PyrdxlP-dep_Trfase_small"/>
</dbReference>
<protein>
    <submittedName>
        <fullName evidence="7">Diaminobutyrate--2-oxoglutarate transaminase</fullName>
        <ecNumber evidence="7">2.6.1.76</ecNumber>
    </submittedName>
</protein>
<dbReference type="InterPro" id="IPR015421">
    <property type="entry name" value="PyrdxlP-dep_Trfase_major"/>
</dbReference>
<evidence type="ECO:0000256" key="1">
    <source>
        <dbReference type="ARBA" id="ARBA00001933"/>
    </source>
</evidence>
<comment type="cofactor">
    <cofactor evidence="1">
        <name>pyridoxal 5'-phosphate</name>
        <dbReference type="ChEBI" id="CHEBI:597326"/>
    </cofactor>
</comment>
<dbReference type="PANTHER" id="PTHR43552">
    <property type="entry name" value="DIAMINOBUTYRATE--2-OXOGLUTARATE AMINOTRANSFERASE"/>
    <property type="match status" value="1"/>
</dbReference>
<accession>A0ABN8DTA9</accession>
<evidence type="ECO:0000256" key="5">
    <source>
        <dbReference type="ARBA" id="ARBA00022898"/>
    </source>
</evidence>
<dbReference type="PANTHER" id="PTHR43552:SF2">
    <property type="entry name" value="DIAMINOBUTYRATE--2-OXOGLUTARATE TRANSAMINASE"/>
    <property type="match status" value="1"/>
</dbReference>
<dbReference type="InterPro" id="IPR005814">
    <property type="entry name" value="Aminotrans_3"/>
</dbReference>
<keyword evidence="5 6" id="KW-0663">Pyridoxal phosphate</keyword>
<comment type="caution">
    <text evidence="7">The sequence shown here is derived from an EMBL/GenBank/DDBJ whole genome shotgun (WGS) entry which is preliminary data.</text>
</comment>
<comment type="similarity">
    <text evidence="2 6">Belongs to the class-III pyridoxal-phosphate-dependent aminotransferase family.</text>
</comment>
<dbReference type="Pfam" id="PF00202">
    <property type="entry name" value="Aminotran_3"/>
    <property type="match status" value="1"/>
</dbReference>
<evidence type="ECO:0000256" key="2">
    <source>
        <dbReference type="ARBA" id="ARBA00008954"/>
    </source>
</evidence>
<gene>
    <name evidence="7" type="primary">ectB_1</name>
    <name evidence="7" type="ORF">VST7929_01438</name>
</gene>
<reference evidence="7" key="1">
    <citation type="submission" date="2021-11" db="EMBL/GenBank/DDBJ databases">
        <authorList>
            <person name="Rodrigo-Torres L."/>
            <person name="Arahal R. D."/>
            <person name="Lucena T."/>
        </authorList>
    </citation>
    <scope>NUCLEOTIDE SEQUENCE</scope>
    <source>
        <strain evidence="7">CECT 7929</strain>
    </source>
</reference>
<dbReference type="PROSITE" id="PS00600">
    <property type="entry name" value="AA_TRANSFER_CLASS_3"/>
    <property type="match status" value="1"/>
</dbReference>
<keyword evidence="8" id="KW-1185">Reference proteome</keyword>
<dbReference type="InterPro" id="IPR049704">
    <property type="entry name" value="Aminotrans_3_PPA_site"/>
</dbReference>
<proteinExistence type="inferred from homology"/>
<dbReference type="InterPro" id="IPR004637">
    <property type="entry name" value="Dat"/>
</dbReference>